<dbReference type="Proteomes" id="UP001157439">
    <property type="component" value="Unassembled WGS sequence"/>
</dbReference>
<name>A0AA37TSX3_9GAMM</name>
<evidence type="ECO:0000256" key="1">
    <source>
        <dbReference type="SAM" id="Coils"/>
    </source>
</evidence>
<dbReference type="AlphaFoldDB" id="A0AA37TSX3"/>
<dbReference type="EMBL" id="BSPO01000003">
    <property type="protein sequence ID" value="GLS83948.1"/>
    <property type="molecule type" value="Genomic_DNA"/>
</dbReference>
<keyword evidence="5" id="KW-1185">Reference proteome</keyword>
<gene>
    <name evidence="3" type="primary">traH_1</name>
    <name evidence="4" type="synonym">traH_2</name>
    <name evidence="3" type="ORF">GCM10007894_17980</name>
    <name evidence="4" type="ORF">GCM10007894_19250</name>
</gene>
<feature type="signal peptide" evidence="2">
    <location>
        <begin position="1"/>
        <end position="23"/>
    </location>
</feature>
<proteinExistence type="predicted"/>
<evidence type="ECO:0000313" key="3">
    <source>
        <dbReference type="EMBL" id="GLS83821.1"/>
    </source>
</evidence>
<evidence type="ECO:0000313" key="5">
    <source>
        <dbReference type="Proteomes" id="UP001157439"/>
    </source>
</evidence>
<keyword evidence="2" id="KW-0732">Signal</keyword>
<feature type="chain" id="PRO_5041630179" evidence="2">
    <location>
        <begin position="24"/>
        <end position="463"/>
    </location>
</feature>
<dbReference type="Pfam" id="PF06122">
    <property type="entry name" value="TraH"/>
    <property type="match status" value="1"/>
</dbReference>
<keyword evidence="1" id="KW-0175">Coiled coil</keyword>
<evidence type="ECO:0000313" key="4">
    <source>
        <dbReference type="EMBL" id="GLS83948.1"/>
    </source>
</evidence>
<reference evidence="3" key="2">
    <citation type="submission" date="2023-01" db="EMBL/GenBank/DDBJ databases">
        <title>Draft genome sequence of Paraferrimonas haliotis strain NBRC 112785.</title>
        <authorList>
            <person name="Sun Q."/>
            <person name="Mori K."/>
        </authorList>
    </citation>
    <scope>NUCLEOTIDE SEQUENCE</scope>
    <source>
        <strain evidence="3">NBRC 112785</strain>
    </source>
</reference>
<protein>
    <submittedName>
        <fullName evidence="3">Conjugal transfer protein TraH</fullName>
    </submittedName>
</protein>
<dbReference type="EMBL" id="BSPO01000003">
    <property type="protein sequence ID" value="GLS83821.1"/>
    <property type="molecule type" value="Genomic_DNA"/>
</dbReference>
<accession>A0AA37TSX3</accession>
<reference evidence="3 5" key="1">
    <citation type="journal article" date="2014" name="Int. J. Syst. Evol. Microbiol.">
        <title>Complete genome sequence of Corynebacterium casei LMG S-19264T (=DSM 44701T), isolated from a smear-ripened cheese.</title>
        <authorList>
            <consortium name="US DOE Joint Genome Institute (JGI-PGF)"/>
            <person name="Walter F."/>
            <person name="Albersmeier A."/>
            <person name="Kalinowski J."/>
            <person name="Ruckert C."/>
        </authorList>
    </citation>
    <scope>NUCLEOTIDE SEQUENCE [LARGE SCALE GENOMIC DNA]</scope>
    <source>
        <strain evidence="3 5">NBRC 112785</strain>
    </source>
</reference>
<comment type="caution">
    <text evidence="3">The sequence shown here is derived from an EMBL/GenBank/DDBJ whole genome shotgun (WGS) entry which is preliminary data.</text>
</comment>
<sequence length="463" mass="49785">MMKKVFRVSLIACAIGFSSMSQASLQQEMNQLFGSMTNTTAPGVFESQRRGVISGGSVVVRNRIMNENLVSMVPPSFQAGCGGIDMFAGSLSFVNADQFVQLLRSVAANAKGYAFQLALSAMCEKCSQHMETLQKKIQQLNEYFGNSCQMAQGVVNDTLAAFGKKGQTEASMLSSLKGAGDIFTSWSESNGKNPYENASSVAASDVNKTIKGNLVWRALKRHSASSWFASGDDRFLEAVMSVTGSIIVGDLANAADGQGKAPKLTRLNGNKVTIEHLIHGGNVAMYRCDTVTQDGCLNPTITNVTLTGLSTQVENLLLGTGSSNGIIFKFARNTGAASTTEKAFMTSAPASIGGMIRTLSALNEGAARSFASRAAPFIAVEMARALVEDMLNAARSTSGVEDHAYAKLLTEDLERARRQINEEYAALQRRYGSEQELLAHFNQVIQTIRKQRYYTVKSTALGE</sequence>
<evidence type="ECO:0000256" key="2">
    <source>
        <dbReference type="SAM" id="SignalP"/>
    </source>
</evidence>
<organism evidence="3 5">
    <name type="scientific">Paraferrimonas haliotis</name>
    <dbReference type="NCBI Taxonomy" id="2013866"/>
    <lineage>
        <taxon>Bacteria</taxon>
        <taxon>Pseudomonadati</taxon>
        <taxon>Pseudomonadota</taxon>
        <taxon>Gammaproteobacteria</taxon>
        <taxon>Alteromonadales</taxon>
        <taxon>Ferrimonadaceae</taxon>
        <taxon>Paraferrimonas</taxon>
    </lineage>
</organism>
<dbReference type="InterPro" id="IPR010927">
    <property type="entry name" value="T4SS_TraH"/>
</dbReference>
<feature type="coiled-coil region" evidence="1">
    <location>
        <begin position="406"/>
        <end position="437"/>
    </location>
</feature>